<sequence length="161" mass="18087">MGAVERGVPQGSILGPLLFIIYINDLEETSREGKSTKAETVSREGKSTKAETVMREAERWFASNKLKMNPNKIQHLDFIMNRREDSTNIKILGLHVDSRLTWAAHIDDLAGRLSAAIYSIRRMKGVAARLTYFVNFHSIAVYGLQFWEYAIGLSGKGNIAQ</sequence>
<evidence type="ECO:0000259" key="1">
    <source>
        <dbReference type="PROSITE" id="PS50878"/>
    </source>
</evidence>
<gene>
    <name evidence="2" type="ORF">QE152_g4435</name>
</gene>
<dbReference type="EMBL" id="JASPKY010000022">
    <property type="protein sequence ID" value="KAK9752253.1"/>
    <property type="molecule type" value="Genomic_DNA"/>
</dbReference>
<proteinExistence type="predicted"/>
<keyword evidence="2" id="KW-0695">RNA-directed DNA polymerase</keyword>
<evidence type="ECO:0000313" key="3">
    <source>
        <dbReference type="Proteomes" id="UP001458880"/>
    </source>
</evidence>
<dbReference type="PANTHER" id="PTHR33332">
    <property type="entry name" value="REVERSE TRANSCRIPTASE DOMAIN-CONTAINING PROTEIN"/>
    <property type="match status" value="1"/>
</dbReference>
<keyword evidence="3" id="KW-1185">Reference proteome</keyword>
<dbReference type="GO" id="GO:0003964">
    <property type="term" value="F:RNA-directed DNA polymerase activity"/>
    <property type="evidence" value="ECO:0007669"/>
    <property type="project" value="UniProtKB-KW"/>
</dbReference>
<dbReference type="Proteomes" id="UP001458880">
    <property type="component" value="Unassembled WGS sequence"/>
</dbReference>
<comment type="caution">
    <text evidence="2">The sequence shown here is derived from an EMBL/GenBank/DDBJ whole genome shotgun (WGS) entry which is preliminary data.</text>
</comment>
<protein>
    <submittedName>
        <fullName evidence="2">Reverse transcriptase (RNA-dependent DNA polymerase)</fullName>
    </submittedName>
</protein>
<dbReference type="PROSITE" id="PS50878">
    <property type="entry name" value="RT_POL"/>
    <property type="match status" value="1"/>
</dbReference>
<dbReference type="Pfam" id="PF00078">
    <property type="entry name" value="RVT_1"/>
    <property type="match status" value="1"/>
</dbReference>
<dbReference type="InterPro" id="IPR000477">
    <property type="entry name" value="RT_dom"/>
</dbReference>
<keyword evidence="2" id="KW-0548">Nucleotidyltransferase</keyword>
<organism evidence="2 3">
    <name type="scientific">Popillia japonica</name>
    <name type="common">Japanese beetle</name>
    <dbReference type="NCBI Taxonomy" id="7064"/>
    <lineage>
        <taxon>Eukaryota</taxon>
        <taxon>Metazoa</taxon>
        <taxon>Ecdysozoa</taxon>
        <taxon>Arthropoda</taxon>
        <taxon>Hexapoda</taxon>
        <taxon>Insecta</taxon>
        <taxon>Pterygota</taxon>
        <taxon>Neoptera</taxon>
        <taxon>Endopterygota</taxon>
        <taxon>Coleoptera</taxon>
        <taxon>Polyphaga</taxon>
        <taxon>Scarabaeiformia</taxon>
        <taxon>Scarabaeidae</taxon>
        <taxon>Rutelinae</taxon>
        <taxon>Popillia</taxon>
    </lineage>
</organism>
<reference evidence="2 3" key="1">
    <citation type="journal article" date="2024" name="BMC Genomics">
        <title>De novo assembly and annotation of Popillia japonica's genome with initial clues to its potential as an invasive pest.</title>
        <authorList>
            <person name="Cucini C."/>
            <person name="Boschi S."/>
            <person name="Funari R."/>
            <person name="Cardaioli E."/>
            <person name="Iannotti N."/>
            <person name="Marturano G."/>
            <person name="Paoli F."/>
            <person name="Bruttini M."/>
            <person name="Carapelli A."/>
            <person name="Frati F."/>
            <person name="Nardi F."/>
        </authorList>
    </citation>
    <scope>NUCLEOTIDE SEQUENCE [LARGE SCALE GENOMIC DNA]</scope>
    <source>
        <strain evidence="2">DMR45628</strain>
    </source>
</reference>
<evidence type="ECO:0000313" key="2">
    <source>
        <dbReference type="EMBL" id="KAK9752253.1"/>
    </source>
</evidence>
<accession>A0AAW1N2R8</accession>
<keyword evidence="2" id="KW-0808">Transferase</keyword>
<name>A0AAW1N2R8_POPJA</name>
<dbReference type="AlphaFoldDB" id="A0AAW1N2R8"/>
<feature type="domain" description="Reverse transcriptase" evidence="1">
    <location>
        <begin position="1"/>
        <end position="107"/>
    </location>
</feature>